<comment type="caution">
    <text evidence="2">The sequence shown here is derived from an EMBL/GenBank/DDBJ whole genome shotgun (WGS) entry which is preliminary data.</text>
</comment>
<organism evidence="2 3">
    <name type="scientific">Brachionus plicatilis</name>
    <name type="common">Marine rotifer</name>
    <name type="synonym">Brachionus muelleri</name>
    <dbReference type="NCBI Taxonomy" id="10195"/>
    <lineage>
        <taxon>Eukaryota</taxon>
        <taxon>Metazoa</taxon>
        <taxon>Spiralia</taxon>
        <taxon>Gnathifera</taxon>
        <taxon>Rotifera</taxon>
        <taxon>Eurotatoria</taxon>
        <taxon>Monogononta</taxon>
        <taxon>Pseudotrocha</taxon>
        <taxon>Ploima</taxon>
        <taxon>Brachionidae</taxon>
        <taxon>Brachionus</taxon>
    </lineage>
</organism>
<gene>
    <name evidence="2" type="ORF">BpHYR1_000084</name>
</gene>
<protein>
    <submittedName>
        <fullName evidence="2">Uncharacterized protein</fullName>
    </submittedName>
</protein>
<evidence type="ECO:0000313" key="2">
    <source>
        <dbReference type="EMBL" id="RNA37317.1"/>
    </source>
</evidence>
<feature type="transmembrane region" description="Helical" evidence="1">
    <location>
        <begin position="35"/>
        <end position="57"/>
    </location>
</feature>
<keyword evidence="1" id="KW-0812">Transmembrane</keyword>
<proteinExistence type="predicted"/>
<reference evidence="2 3" key="1">
    <citation type="journal article" date="2018" name="Sci. Rep.">
        <title>Genomic signatures of local adaptation to the degree of environmental predictability in rotifers.</title>
        <authorList>
            <person name="Franch-Gras L."/>
            <person name="Hahn C."/>
            <person name="Garcia-Roger E.M."/>
            <person name="Carmona M.J."/>
            <person name="Serra M."/>
            <person name="Gomez A."/>
        </authorList>
    </citation>
    <scope>NUCLEOTIDE SEQUENCE [LARGE SCALE GENOMIC DNA]</scope>
    <source>
        <strain evidence="2">HYR1</strain>
    </source>
</reference>
<keyword evidence="1" id="KW-1133">Transmembrane helix</keyword>
<dbReference type="AlphaFoldDB" id="A0A3M7SNY3"/>
<dbReference type="EMBL" id="REGN01001061">
    <property type="protein sequence ID" value="RNA37317.1"/>
    <property type="molecule type" value="Genomic_DNA"/>
</dbReference>
<accession>A0A3M7SNY3</accession>
<evidence type="ECO:0000256" key="1">
    <source>
        <dbReference type="SAM" id="Phobius"/>
    </source>
</evidence>
<keyword evidence="1" id="KW-0472">Membrane</keyword>
<dbReference type="Proteomes" id="UP000276133">
    <property type="component" value="Unassembled WGS sequence"/>
</dbReference>
<name>A0A3M7SNY3_BRAPC</name>
<sequence>MQTITTVILSQPRPPIWQLGAIHAFINLLFKKKTFSGITFCAIFCLTKSTTLSLLITSQIPSQAKTMNS</sequence>
<keyword evidence="3" id="KW-1185">Reference proteome</keyword>
<evidence type="ECO:0000313" key="3">
    <source>
        <dbReference type="Proteomes" id="UP000276133"/>
    </source>
</evidence>